<evidence type="ECO:0000259" key="5">
    <source>
        <dbReference type="Pfam" id="PF02777"/>
    </source>
</evidence>
<keyword evidence="3" id="KW-0479">Metal-binding</keyword>
<dbReference type="EC" id="1.15.1.1" evidence="2"/>
<dbReference type="SUPFAM" id="SSF46609">
    <property type="entry name" value="Fe,Mn superoxide dismutase (SOD), N-terminal domain"/>
    <property type="match status" value="1"/>
</dbReference>
<dbReference type="InterPro" id="IPR036314">
    <property type="entry name" value="SOD_C_sf"/>
</dbReference>
<accession>A0A645G5Q6</accession>
<dbReference type="PIRSF" id="PIRSF000349">
    <property type="entry name" value="SODismutase"/>
    <property type="match status" value="1"/>
</dbReference>
<comment type="similarity">
    <text evidence="1">Belongs to the iron/manganese superoxide dismutase family.</text>
</comment>
<dbReference type="Gene3D" id="1.10.287.990">
    <property type="entry name" value="Fe,Mn superoxide dismutase (SOD) domain"/>
    <property type="match status" value="1"/>
</dbReference>
<dbReference type="PANTHER" id="PTHR43595">
    <property type="entry name" value="37S RIBOSOMAL PROTEIN S26, MITOCHONDRIAL"/>
    <property type="match status" value="1"/>
</dbReference>
<dbReference type="Pfam" id="PF02777">
    <property type="entry name" value="Sod_Fe_C"/>
    <property type="match status" value="1"/>
</dbReference>
<dbReference type="PROSITE" id="PS00088">
    <property type="entry name" value="SOD_MN"/>
    <property type="match status" value="1"/>
</dbReference>
<dbReference type="GO" id="GO:0004784">
    <property type="term" value="F:superoxide dismutase activity"/>
    <property type="evidence" value="ECO:0007669"/>
    <property type="project" value="UniProtKB-EC"/>
</dbReference>
<evidence type="ECO:0000313" key="6">
    <source>
        <dbReference type="EMBL" id="MPN19474.1"/>
    </source>
</evidence>
<organism evidence="6">
    <name type="scientific">bioreactor metagenome</name>
    <dbReference type="NCBI Taxonomy" id="1076179"/>
    <lineage>
        <taxon>unclassified sequences</taxon>
        <taxon>metagenomes</taxon>
        <taxon>ecological metagenomes</taxon>
    </lineage>
</organism>
<evidence type="ECO:0000256" key="3">
    <source>
        <dbReference type="ARBA" id="ARBA00022723"/>
    </source>
</evidence>
<evidence type="ECO:0000256" key="2">
    <source>
        <dbReference type="ARBA" id="ARBA00012682"/>
    </source>
</evidence>
<proteinExistence type="inferred from homology"/>
<name>A0A645G5Q6_9ZZZZ</name>
<comment type="caution">
    <text evidence="6">The sequence shown here is derived from an EMBL/GenBank/DDBJ whole genome shotgun (WGS) entry which is preliminary data.</text>
</comment>
<dbReference type="PANTHER" id="PTHR43595:SF2">
    <property type="entry name" value="SMALL RIBOSOMAL SUBUNIT PROTEIN MS42"/>
    <property type="match status" value="1"/>
</dbReference>
<dbReference type="EMBL" id="VSSQ01067036">
    <property type="protein sequence ID" value="MPN19474.1"/>
    <property type="molecule type" value="Genomic_DNA"/>
</dbReference>
<gene>
    <name evidence="6" type="primary">sodA1_6</name>
    <name evidence="6" type="ORF">SDC9_166843</name>
</gene>
<dbReference type="InterPro" id="IPR036324">
    <property type="entry name" value="Mn/Fe_SOD_N_sf"/>
</dbReference>
<dbReference type="PRINTS" id="PR01703">
    <property type="entry name" value="MNSODISMTASE"/>
</dbReference>
<evidence type="ECO:0000256" key="4">
    <source>
        <dbReference type="ARBA" id="ARBA00023002"/>
    </source>
</evidence>
<dbReference type="InterPro" id="IPR019832">
    <property type="entry name" value="Mn/Fe_SOD_C"/>
</dbReference>
<dbReference type="AlphaFoldDB" id="A0A645G5Q6"/>
<dbReference type="SUPFAM" id="SSF54719">
    <property type="entry name" value="Fe,Mn superoxide dismutase (SOD), C-terminal domain"/>
    <property type="match status" value="1"/>
</dbReference>
<dbReference type="GO" id="GO:0046872">
    <property type="term" value="F:metal ion binding"/>
    <property type="evidence" value="ECO:0007669"/>
    <property type="project" value="UniProtKB-KW"/>
</dbReference>
<reference evidence="6" key="1">
    <citation type="submission" date="2019-08" db="EMBL/GenBank/DDBJ databases">
        <authorList>
            <person name="Kucharzyk K."/>
            <person name="Murdoch R.W."/>
            <person name="Higgins S."/>
            <person name="Loffler F."/>
        </authorList>
    </citation>
    <scope>NUCLEOTIDE SEQUENCE</scope>
</reference>
<keyword evidence="4 6" id="KW-0560">Oxidoreductase</keyword>
<dbReference type="InterPro" id="IPR001189">
    <property type="entry name" value="Mn/Fe_SOD"/>
</dbReference>
<evidence type="ECO:0000256" key="1">
    <source>
        <dbReference type="ARBA" id="ARBA00008714"/>
    </source>
</evidence>
<dbReference type="GO" id="GO:0005737">
    <property type="term" value="C:cytoplasm"/>
    <property type="evidence" value="ECO:0007669"/>
    <property type="project" value="TreeGrafter"/>
</dbReference>
<dbReference type="InterPro" id="IPR019833">
    <property type="entry name" value="Mn/Fe_SOD_BS"/>
</dbReference>
<dbReference type="Gene3D" id="3.55.40.20">
    <property type="entry name" value="Iron/manganese superoxide dismutase, C-terminal domain"/>
    <property type="match status" value="1"/>
</dbReference>
<sequence>MDNLNKLLEPYPAYQDWTLIQLCEHWMDLPAQIRQGVRNNAGGVFNHDIYFRTLHALPPSFPEPPLGDAIRLVFGSTDGLRIALKSAALSVFGSGWTCLCTDPNGILSLQNVANQDTVLPLVPLLCCDVWEHAYYLQYQNRRADYLDAWWRIIDWPQLSKQYAQIVQNRPSMT</sequence>
<protein>
    <recommendedName>
        <fullName evidence="2">superoxide dismutase</fullName>
        <ecNumber evidence="2">1.15.1.1</ecNumber>
    </recommendedName>
</protein>
<feature type="domain" description="Manganese/iron superoxide dismutase C-terminal" evidence="5">
    <location>
        <begin position="64"/>
        <end position="160"/>
    </location>
</feature>